<dbReference type="AlphaFoldDB" id="A0A1I4JRW0"/>
<gene>
    <name evidence="2" type="ORF">SAMN05192584_12464</name>
</gene>
<evidence type="ECO:0000256" key="1">
    <source>
        <dbReference type="SAM" id="MobiDB-lite"/>
    </source>
</evidence>
<dbReference type="RefSeq" id="WP_093852013.1">
    <property type="nucleotide sequence ID" value="NZ_FOSG01000024.1"/>
</dbReference>
<feature type="region of interest" description="Disordered" evidence="1">
    <location>
        <begin position="162"/>
        <end position="193"/>
    </location>
</feature>
<reference evidence="3" key="1">
    <citation type="submission" date="2016-10" db="EMBL/GenBank/DDBJ databases">
        <authorList>
            <person name="Varghese N."/>
            <person name="Submissions S."/>
        </authorList>
    </citation>
    <scope>NUCLEOTIDE SEQUENCE [LARGE SCALE GENOMIC DNA]</scope>
    <source>
        <strain evidence="3">PL19</strain>
    </source>
</reference>
<accession>A0A1I4JRW0</accession>
<keyword evidence="3" id="KW-1185">Reference proteome</keyword>
<sequence length="250" mass="26977">MTPRRRTPPSGRRRQGRPRLNEAARLTQQLLDAGYTKRQIGQIIGRDPSLVTQFFTKNKGAAFVEALRAAVQEMQVGAATTVEELKRVAAPHVRPRLTKTGATARVRTKDVVTTPGHSAMARAGRQHIASGASRLRPVVENTAAIGGRLAFTVRAPKGAFLHSSGSRRDSPGIRRGIVQRSDGTEERAYGNATGPGLGEVGFGAHEWQARVNAAGGDVAAAVRTYLVETGRLRPDAQLTHIEVRSWKPTN</sequence>
<proteinExistence type="predicted"/>
<dbReference type="EMBL" id="FOSG01000024">
    <property type="protein sequence ID" value="SFL69335.1"/>
    <property type="molecule type" value="Genomic_DNA"/>
</dbReference>
<evidence type="ECO:0000313" key="3">
    <source>
        <dbReference type="Proteomes" id="UP000198928"/>
    </source>
</evidence>
<organism evidence="2 3">
    <name type="scientific">Streptomyces pini</name>
    <dbReference type="NCBI Taxonomy" id="1520580"/>
    <lineage>
        <taxon>Bacteria</taxon>
        <taxon>Bacillati</taxon>
        <taxon>Actinomycetota</taxon>
        <taxon>Actinomycetes</taxon>
        <taxon>Kitasatosporales</taxon>
        <taxon>Streptomycetaceae</taxon>
        <taxon>Streptomyces</taxon>
    </lineage>
</organism>
<name>A0A1I4JRW0_9ACTN</name>
<protein>
    <submittedName>
        <fullName evidence="2">Uncharacterized protein</fullName>
    </submittedName>
</protein>
<dbReference type="OrthoDB" id="3865050at2"/>
<evidence type="ECO:0000313" key="2">
    <source>
        <dbReference type="EMBL" id="SFL69335.1"/>
    </source>
</evidence>
<dbReference type="Proteomes" id="UP000198928">
    <property type="component" value="Unassembled WGS sequence"/>
</dbReference>